<evidence type="ECO:0000256" key="2">
    <source>
        <dbReference type="ARBA" id="ARBA00022801"/>
    </source>
</evidence>
<accession>A0A255YYI6</accession>
<sequence>MVGVEMPDLAGEKIASYGFTGPIDPNGATRIAAAMNHAANNQFDEVHFAVSSNGGYVADGIFLYNLIRALPIKVRVHNIGSCSSIAVVVFLAAEHRYCSAHSMFMIHPTSLFPSQEGMSAERLQSSLNAALADDGRTENILRERTNLPDNVLQARRFKDVFITPQEAVQVGLAHGIAEFAVPHGRQIIQI</sequence>
<dbReference type="GO" id="GO:0051117">
    <property type="term" value="F:ATPase binding"/>
    <property type="evidence" value="ECO:0007669"/>
    <property type="project" value="TreeGrafter"/>
</dbReference>
<dbReference type="InterPro" id="IPR023562">
    <property type="entry name" value="ClpP/TepA"/>
</dbReference>
<name>A0A255YYI6_9PROT</name>
<evidence type="ECO:0000256" key="1">
    <source>
        <dbReference type="ARBA" id="ARBA00022670"/>
    </source>
</evidence>
<keyword evidence="5" id="KW-1185">Reference proteome</keyword>
<gene>
    <name evidence="4" type="ORF">CHU95_15490</name>
</gene>
<dbReference type="SUPFAM" id="SSF52096">
    <property type="entry name" value="ClpP/crotonase"/>
    <property type="match status" value="1"/>
</dbReference>
<proteinExistence type="predicted"/>
<dbReference type="EMBL" id="NOXU01000030">
    <property type="protein sequence ID" value="OYQ33744.1"/>
    <property type="molecule type" value="Genomic_DNA"/>
</dbReference>
<dbReference type="GO" id="GO:0006515">
    <property type="term" value="P:protein quality control for misfolded or incompletely synthesized proteins"/>
    <property type="evidence" value="ECO:0007669"/>
    <property type="project" value="TreeGrafter"/>
</dbReference>
<dbReference type="PANTHER" id="PTHR10381:SF70">
    <property type="entry name" value="ATP-DEPENDENT CLP PROTEASE PROTEOLYTIC SUBUNIT"/>
    <property type="match status" value="1"/>
</dbReference>
<dbReference type="Gene3D" id="3.90.226.10">
    <property type="entry name" value="2-enoyl-CoA Hydratase, Chain A, domain 1"/>
    <property type="match status" value="1"/>
</dbReference>
<evidence type="ECO:0008006" key="6">
    <source>
        <dbReference type="Google" id="ProtNLM"/>
    </source>
</evidence>
<keyword evidence="3" id="KW-0720">Serine protease</keyword>
<evidence type="ECO:0000313" key="5">
    <source>
        <dbReference type="Proteomes" id="UP000216998"/>
    </source>
</evidence>
<dbReference type="InterPro" id="IPR029045">
    <property type="entry name" value="ClpP/crotonase-like_dom_sf"/>
</dbReference>
<dbReference type="AlphaFoldDB" id="A0A255YYI6"/>
<dbReference type="OrthoDB" id="7946509at2"/>
<dbReference type="GO" id="GO:0004252">
    <property type="term" value="F:serine-type endopeptidase activity"/>
    <property type="evidence" value="ECO:0007669"/>
    <property type="project" value="TreeGrafter"/>
</dbReference>
<comment type="caution">
    <text evidence="4">The sequence shown here is derived from an EMBL/GenBank/DDBJ whole genome shotgun (WGS) entry which is preliminary data.</text>
</comment>
<dbReference type="PANTHER" id="PTHR10381">
    <property type="entry name" value="ATP-DEPENDENT CLP PROTEASE PROTEOLYTIC SUBUNIT"/>
    <property type="match status" value="1"/>
</dbReference>
<dbReference type="Pfam" id="PF00574">
    <property type="entry name" value="CLP_protease"/>
    <property type="match status" value="1"/>
</dbReference>
<dbReference type="GO" id="GO:0004176">
    <property type="term" value="F:ATP-dependent peptidase activity"/>
    <property type="evidence" value="ECO:0007669"/>
    <property type="project" value="TreeGrafter"/>
</dbReference>
<evidence type="ECO:0000313" key="4">
    <source>
        <dbReference type="EMBL" id="OYQ33744.1"/>
    </source>
</evidence>
<keyword evidence="1" id="KW-0645">Protease</keyword>
<protein>
    <recommendedName>
        <fullName evidence="6">ATP-dependent Clp protease proteolytic subunit</fullName>
    </recommendedName>
</protein>
<dbReference type="Proteomes" id="UP000216998">
    <property type="component" value="Unassembled WGS sequence"/>
</dbReference>
<keyword evidence="2" id="KW-0378">Hydrolase</keyword>
<dbReference type="GO" id="GO:0009368">
    <property type="term" value="C:endopeptidase Clp complex"/>
    <property type="evidence" value="ECO:0007669"/>
    <property type="project" value="TreeGrafter"/>
</dbReference>
<reference evidence="4 5" key="1">
    <citation type="submission" date="2017-07" db="EMBL/GenBank/DDBJ databases">
        <title>Niveispirillum cyanobacteriorum sp. nov., isolated from cyanobacterial aggregates in a eutrophic lake.</title>
        <authorList>
            <person name="Cai H."/>
        </authorList>
    </citation>
    <scope>NUCLEOTIDE SEQUENCE [LARGE SCALE GENOMIC DNA]</scope>
    <source>
        <strain evidence="5">TH1-14</strain>
    </source>
</reference>
<organism evidence="4 5">
    <name type="scientific">Niveispirillum lacus</name>
    <dbReference type="NCBI Taxonomy" id="1981099"/>
    <lineage>
        <taxon>Bacteria</taxon>
        <taxon>Pseudomonadati</taxon>
        <taxon>Pseudomonadota</taxon>
        <taxon>Alphaproteobacteria</taxon>
        <taxon>Rhodospirillales</taxon>
        <taxon>Azospirillaceae</taxon>
        <taxon>Niveispirillum</taxon>
    </lineage>
</organism>
<evidence type="ECO:0000256" key="3">
    <source>
        <dbReference type="ARBA" id="ARBA00022825"/>
    </source>
</evidence>